<gene>
    <name evidence="1" type="ORF">M529_12020</name>
</gene>
<dbReference type="STRING" id="1346791.M529_12020"/>
<proteinExistence type="predicted"/>
<dbReference type="AlphaFoldDB" id="T0KEU9"/>
<organism evidence="1 2">
    <name type="scientific">Sphingobium ummariense RL-3</name>
    <dbReference type="NCBI Taxonomy" id="1346791"/>
    <lineage>
        <taxon>Bacteria</taxon>
        <taxon>Pseudomonadati</taxon>
        <taxon>Pseudomonadota</taxon>
        <taxon>Alphaproteobacteria</taxon>
        <taxon>Sphingomonadales</taxon>
        <taxon>Sphingomonadaceae</taxon>
        <taxon>Sphingobium</taxon>
    </lineage>
</organism>
<accession>T0KEU9</accession>
<protein>
    <submittedName>
        <fullName evidence="1">Uncharacterized protein</fullName>
    </submittedName>
</protein>
<sequence>MKMSIPREQLATAATACIARGGTAQVYFGGLVLAMQHQARVTNGQLEGRGPDNESYIAIAVEAIDAVVLQEPLD</sequence>
<reference evidence="1 2" key="1">
    <citation type="journal article" date="2013" name="Genome Announc.">
        <title>Draft Genome Sequence of Sphingobium ummariense Strain RL-3, a Hexachlorocyclohexane-Degrading Bacterium.</title>
        <authorList>
            <person name="Kohli P."/>
            <person name="Dua A."/>
            <person name="Sangwan N."/>
            <person name="Oldach P."/>
            <person name="Khurana J.P."/>
            <person name="Lal R."/>
        </authorList>
    </citation>
    <scope>NUCLEOTIDE SEQUENCE [LARGE SCALE GENOMIC DNA]</scope>
    <source>
        <strain evidence="1 2">RL-3</strain>
    </source>
</reference>
<dbReference type="Proteomes" id="UP000015523">
    <property type="component" value="Unassembled WGS sequence"/>
</dbReference>
<evidence type="ECO:0000313" key="2">
    <source>
        <dbReference type="Proteomes" id="UP000015523"/>
    </source>
</evidence>
<comment type="caution">
    <text evidence="1">The sequence shown here is derived from an EMBL/GenBank/DDBJ whole genome shotgun (WGS) entry which is preliminary data.</text>
</comment>
<keyword evidence="2" id="KW-1185">Reference proteome</keyword>
<dbReference type="PATRIC" id="fig|1346791.3.peg.2313"/>
<evidence type="ECO:0000313" key="1">
    <source>
        <dbReference type="EMBL" id="EQB31953.1"/>
    </source>
</evidence>
<dbReference type="EMBL" id="AUWY01000082">
    <property type="protein sequence ID" value="EQB31953.1"/>
    <property type="molecule type" value="Genomic_DNA"/>
</dbReference>
<name>T0KEU9_9SPHN</name>